<feature type="transmembrane region" description="Helical" evidence="1">
    <location>
        <begin position="45"/>
        <end position="64"/>
    </location>
</feature>
<keyword evidence="1" id="KW-0812">Transmembrane</keyword>
<dbReference type="EMBL" id="LRFC01000034">
    <property type="protein sequence ID" value="KZE64867.1"/>
    <property type="molecule type" value="Genomic_DNA"/>
</dbReference>
<keyword evidence="1" id="KW-1133">Transmembrane helix</keyword>
<evidence type="ECO:0000313" key="4">
    <source>
        <dbReference type="Proteomes" id="UP000076567"/>
    </source>
</evidence>
<dbReference type="OrthoDB" id="2293641at2"/>
<dbReference type="Gene3D" id="2.60.40.1630">
    <property type="entry name" value="bacillus anthracis domain"/>
    <property type="match status" value="1"/>
</dbReference>
<dbReference type="InterPro" id="IPR025436">
    <property type="entry name" value="DUF4179"/>
</dbReference>
<keyword evidence="1" id="KW-0472">Membrane</keyword>
<name>A0A165N725_9BACL</name>
<dbReference type="Proteomes" id="UP000076567">
    <property type="component" value="Unassembled WGS sequence"/>
</dbReference>
<evidence type="ECO:0000259" key="2">
    <source>
        <dbReference type="Pfam" id="PF13786"/>
    </source>
</evidence>
<organism evidence="3 4">
    <name type="scientific">Fictibacillus phosphorivorans</name>
    <dbReference type="NCBI Taxonomy" id="1221500"/>
    <lineage>
        <taxon>Bacteria</taxon>
        <taxon>Bacillati</taxon>
        <taxon>Bacillota</taxon>
        <taxon>Bacilli</taxon>
        <taxon>Bacillales</taxon>
        <taxon>Fictibacillaceae</taxon>
        <taxon>Fictibacillus</taxon>
    </lineage>
</organism>
<reference evidence="4" key="1">
    <citation type="submission" date="2016-01" db="EMBL/GenBank/DDBJ databases">
        <title>Draft genome of Chromobacterium sp. F49.</title>
        <authorList>
            <person name="Hong K.W."/>
        </authorList>
    </citation>
    <scope>NUCLEOTIDE SEQUENCE [LARGE SCALE GENOMIC DNA]</scope>
    <source>
        <strain evidence="4">P7IIIA</strain>
    </source>
</reference>
<evidence type="ECO:0000256" key="1">
    <source>
        <dbReference type="SAM" id="Phobius"/>
    </source>
</evidence>
<evidence type="ECO:0000313" key="3">
    <source>
        <dbReference type="EMBL" id="KZE64867.1"/>
    </source>
</evidence>
<dbReference type="AlphaFoldDB" id="A0A165N725"/>
<proteinExistence type="predicted"/>
<dbReference type="RefSeq" id="WP_066243118.1">
    <property type="nucleotide sequence ID" value="NZ_LRFC01000034.1"/>
</dbReference>
<dbReference type="Pfam" id="PF13786">
    <property type="entry name" value="DUF4179"/>
    <property type="match status" value="1"/>
</dbReference>
<sequence>MDIKWVDKKNQIELPSEDIIRAIKKGMNDGRKIKQKKRVRARVKFSAWLSGTAAAVVLASGFVLSPVNTVLAEMPLIGKIYQKLDVEIGKELFKSNLVTEINQKATSNGVDVTVTSAYYDGNVIGVTIKAEGEDLSVEDMNKEKSPETGYTIGGKDQDLLPGLRGPLQKLKEGSYIAALEFELNEKELPKDFTLPLQFTHIANKVGDWKFSIPVKQLPVETIKLDEVSASKDGMHQIHINQLSIGKATASLHYEFHRANTETNLVMHVKVFDGNGKRVPLRNDRVVDVTKKPEGVIENKELQIGKIDEDVAYLMVYPEVVSLTNQDRIQLPALKLLID</sequence>
<accession>A0A165N725</accession>
<gene>
    <name evidence="3" type="ORF">AWM68_09455</name>
</gene>
<protein>
    <recommendedName>
        <fullName evidence="2">DUF4179 domain-containing protein</fullName>
    </recommendedName>
</protein>
<comment type="caution">
    <text evidence="3">The sequence shown here is derived from an EMBL/GenBank/DDBJ whole genome shotgun (WGS) entry which is preliminary data.</text>
</comment>
<keyword evidence="4" id="KW-1185">Reference proteome</keyword>
<feature type="domain" description="DUF4179" evidence="2">
    <location>
        <begin position="48"/>
        <end position="130"/>
    </location>
</feature>